<evidence type="ECO:0000313" key="8">
    <source>
        <dbReference type="EMBL" id="MFC3762376.1"/>
    </source>
</evidence>
<evidence type="ECO:0000256" key="2">
    <source>
        <dbReference type="ARBA" id="ARBA00023015"/>
    </source>
</evidence>
<dbReference type="Pfam" id="PF08281">
    <property type="entry name" value="Sigma70_r4_2"/>
    <property type="match status" value="1"/>
</dbReference>
<reference evidence="9" key="1">
    <citation type="journal article" date="2019" name="Int. J. Syst. Evol. Microbiol.">
        <title>The Global Catalogue of Microorganisms (GCM) 10K type strain sequencing project: providing services to taxonomists for standard genome sequencing and annotation.</title>
        <authorList>
            <consortium name="The Broad Institute Genomics Platform"/>
            <consortium name="The Broad Institute Genome Sequencing Center for Infectious Disease"/>
            <person name="Wu L."/>
            <person name="Ma J."/>
        </authorList>
    </citation>
    <scope>NUCLEOTIDE SEQUENCE [LARGE SCALE GENOMIC DNA]</scope>
    <source>
        <strain evidence="9">CGMCC 4.7241</strain>
    </source>
</reference>
<dbReference type="PANTHER" id="PTHR43133">
    <property type="entry name" value="RNA POLYMERASE ECF-TYPE SIGMA FACTO"/>
    <property type="match status" value="1"/>
</dbReference>
<protein>
    <submittedName>
        <fullName evidence="8">Sigma-70 family RNA polymerase sigma factor</fullName>
    </submittedName>
</protein>
<gene>
    <name evidence="8" type="ORF">ACFOUW_16160</name>
</gene>
<comment type="similarity">
    <text evidence="1">Belongs to the sigma-70 factor family. ECF subfamily.</text>
</comment>
<comment type="caution">
    <text evidence="8">The sequence shown here is derived from an EMBL/GenBank/DDBJ whole genome shotgun (WGS) entry which is preliminary data.</text>
</comment>
<dbReference type="Gene3D" id="1.10.10.10">
    <property type="entry name" value="Winged helix-like DNA-binding domain superfamily/Winged helix DNA-binding domain"/>
    <property type="match status" value="1"/>
</dbReference>
<dbReference type="InterPro" id="IPR007627">
    <property type="entry name" value="RNA_pol_sigma70_r2"/>
</dbReference>
<dbReference type="RefSeq" id="WP_205121795.1">
    <property type="nucleotide sequence ID" value="NZ_JAFBCM010000001.1"/>
</dbReference>
<dbReference type="Proteomes" id="UP001595699">
    <property type="component" value="Unassembled WGS sequence"/>
</dbReference>
<dbReference type="PANTHER" id="PTHR43133:SF66">
    <property type="entry name" value="ECF RNA POLYMERASE SIGMA FACTOR SIGK"/>
    <property type="match status" value="1"/>
</dbReference>
<name>A0ABV7YAP7_9ACTN</name>
<evidence type="ECO:0000256" key="5">
    <source>
        <dbReference type="SAM" id="MobiDB-lite"/>
    </source>
</evidence>
<keyword evidence="4" id="KW-0804">Transcription</keyword>
<dbReference type="InterPro" id="IPR013324">
    <property type="entry name" value="RNA_pol_sigma_r3/r4-like"/>
</dbReference>
<keyword evidence="9" id="KW-1185">Reference proteome</keyword>
<feature type="domain" description="RNA polymerase sigma factor 70 region 4 type 2" evidence="7">
    <location>
        <begin position="134"/>
        <end position="185"/>
    </location>
</feature>
<dbReference type="Pfam" id="PF04542">
    <property type="entry name" value="Sigma70_r2"/>
    <property type="match status" value="1"/>
</dbReference>
<feature type="region of interest" description="Disordered" evidence="5">
    <location>
        <begin position="103"/>
        <end position="124"/>
    </location>
</feature>
<organism evidence="8 9">
    <name type="scientific">Tenggerimyces flavus</name>
    <dbReference type="NCBI Taxonomy" id="1708749"/>
    <lineage>
        <taxon>Bacteria</taxon>
        <taxon>Bacillati</taxon>
        <taxon>Actinomycetota</taxon>
        <taxon>Actinomycetes</taxon>
        <taxon>Propionibacteriales</taxon>
        <taxon>Nocardioidaceae</taxon>
        <taxon>Tenggerimyces</taxon>
    </lineage>
</organism>
<dbReference type="EMBL" id="JBHRZH010000014">
    <property type="protein sequence ID" value="MFC3762376.1"/>
    <property type="molecule type" value="Genomic_DNA"/>
</dbReference>
<evidence type="ECO:0000259" key="6">
    <source>
        <dbReference type="Pfam" id="PF04542"/>
    </source>
</evidence>
<dbReference type="Gene3D" id="1.10.1740.10">
    <property type="match status" value="1"/>
</dbReference>
<dbReference type="NCBIfam" id="TIGR02937">
    <property type="entry name" value="sigma70-ECF"/>
    <property type="match status" value="1"/>
</dbReference>
<proteinExistence type="inferred from homology"/>
<dbReference type="SUPFAM" id="SSF88946">
    <property type="entry name" value="Sigma2 domain of RNA polymerase sigma factors"/>
    <property type="match status" value="1"/>
</dbReference>
<keyword evidence="3" id="KW-0731">Sigma factor</keyword>
<dbReference type="CDD" id="cd06171">
    <property type="entry name" value="Sigma70_r4"/>
    <property type="match status" value="1"/>
</dbReference>
<dbReference type="InterPro" id="IPR013249">
    <property type="entry name" value="RNA_pol_sigma70_r4_t2"/>
</dbReference>
<feature type="domain" description="RNA polymerase sigma-70 region 2" evidence="6">
    <location>
        <begin position="44"/>
        <end position="103"/>
    </location>
</feature>
<evidence type="ECO:0000313" key="9">
    <source>
        <dbReference type="Proteomes" id="UP001595699"/>
    </source>
</evidence>
<evidence type="ECO:0000256" key="4">
    <source>
        <dbReference type="ARBA" id="ARBA00023163"/>
    </source>
</evidence>
<dbReference type="InterPro" id="IPR039425">
    <property type="entry name" value="RNA_pol_sigma-70-like"/>
</dbReference>
<sequence length="196" mass="21971">MDDSQRRRDDAPDLGARLQDLVVDVAMGDAVAFERLYAIVVTPVTETIRALVPDPDQIDDIAQEVALRIWREADRYDPSRGSVLSWVRVIAHHRSVDHIRARQLRSTREASASGREPRSAPDPLEQVQTNLEHAAVRTAVANLSPTHQKAIVAAYYHGHTYRQVAVILDIPEGTAKARLRDSLARIRLYLKAHHGL</sequence>
<keyword evidence="2" id="KW-0805">Transcription regulation</keyword>
<accession>A0ABV7YAP7</accession>
<dbReference type="InterPro" id="IPR014284">
    <property type="entry name" value="RNA_pol_sigma-70_dom"/>
</dbReference>
<dbReference type="InterPro" id="IPR013325">
    <property type="entry name" value="RNA_pol_sigma_r2"/>
</dbReference>
<evidence type="ECO:0000256" key="1">
    <source>
        <dbReference type="ARBA" id="ARBA00010641"/>
    </source>
</evidence>
<dbReference type="SUPFAM" id="SSF88659">
    <property type="entry name" value="Sigma3 and sigma4 domains of RNA polymerase sigma factors"/>
    <property type="match status" value="1"/>
</dbReference>
<dbReference type="InterPro" id="IPR036388">
    <property type="entry name" value="WH-like_DNA-bd_sf"/>
</dbReference>
<evidence type="ECO:0000259" key="7">
    <source>
        <dbReference type="Pfam" id="PF08281"/>
    </source>
</evidence>
<evidence type="ECO:0000256" key="3">
    <source>
        <dbReference type="ARBA" id="ARBA00023082"/>
    </source>
</evidence>